<dbReference type="WBParaSite" id="Hba_12523">
    <property type="protein sequence ID" value="Hba_12523"/>
    <property type="gene ID" value="Hba_12523"/>
</dbReference>
<evidence type="ECO:0000256" key="1">
    <source>
        <dbReference type="SAM" id="Phobius"/>
    </source>
</evidence>
<keyword evidence="3" id="KW-1185">Reference proteome</keyword>
<reference evidence="4" key="1">
    <citation type="submission" date="2016-11" db="UniProtKB">
        <authorList>
            <consortium name="WormBaseParasite"/>
        </authorList>
    </citation>
    <scope>IDENTIFICATION</scope>
</reference>
<accession>A0A1I7X4Q2</accession>
<dbReference type="SUPFAM" id="SSF54236">
    <property type="entry name" value="Ubiquitin-like"/>
    <property type="match status" value="1"/>
</dbReference>
<evidence type="ECO:0000313" key="4">
    <source>
        <dbReference type="WBParaSite" id="Hba_12523"/>
    </source>
</evidence>
<dbReference type="Proteomes" id="UP000095283">
    <property type="component" value="Unplaced"/>
</dbReference>
<proteinExistence type="predicted"/>
<dbReference type="InterPro" id="IPR029071">
    <property type="entry name" value="Ubiquitin-like_domsf"/>
</dbReference>
<dbReference type="Gene3D" id="3.10.20.90">
    <property type="entry name" value="Phosphatidylinositol 3-kinase Catalytic Subunit, Chain A, domain 1"/>
    <property type="match status" value="1"/>
</dbReference>
<dbReference type="PROSITE" id="PS50053">
    <property type="entry name" value="UBIQUITIN_2"/>
    <property type="match status" value="1"/>
</dbReference>
<dbReference type="AlphaFoldDB" id="A0A1I7X4Q2"/>
<keyword evidence="1" id="KW-0472">Membrane</keyword>
<keyword evidence="1" id="KW-1133">Transmembrane helix</keyword>
<feature type="domain" description="Ubiquitin-like" evidence="2">
    <location>
        <begin position="3"/>
        <end position="68"/>
    </location>
</feature>
<feature type="transmembrane region" description="Helical" evidence="1">
    <location>
        <begin position="114"/>
        <end position="134"/>
    </location>
</feature>
<organism evidence="3 4">
    <name type="scientific">Heterorhabditis bacteriophora</name>
    <name type="common">Entomopathogenic nematode worm</name>
    <dbReference type="NCBI Taxonomy" id="37862"/>
    <lineage>
        <taxon>Eukaryota</taxon>
        <taxon>Metazoa</taxon>
        <taxon>Ecdysozoa</taxon>
        <taxon>Nematoda</taxon>
        <taxon>Chromadorea</taxon>
        <taxon>Rhabditida</taxon>
        <taxon>Rhabditina</taxon>
        <taxon>Rhabditomorpha</taxon>
        <taxon>Strongyloidea</taxon>
        <taxon>Heterorhabditidae</taxon>
        <taxon>Heterorhabditis</taxon>
    </lineage>
</organism>
<dbReference type="InterPro" id="IPR000626">
    <property type="entry name" value="Ubiquitin-like_dom"/>
</dbReference>
<evidence type="ECO:0000313" key="3">
    <source>
        <dbReference type="Proteomes" id="UP000095283"/>
    </source>
</evidence>
<protein>
    <submittedName>
        <fullName evidence="4">Ubiquitin-like domain-containing protein</fullName>
    </submittedName>
</protein>
<keyword evidence="1" id="KW-0812">Transmembrane</keyword>
<evidence type="ECO:0000259" key="2">
    <source>
        <dbReference type="PROSITE" id="PS50053"/>
    </source>
</evidence>
<name>A0A1I7X4Q2_HETBA</name>
<sequence length="140" mass="16204">MEMSVVVHNRRNHVKKHLNIHMTASDTVKSVGDKISSLLGVPNDELSIILCGRVLEDSTPIKDLMLGPTTHRIRVDCEDCLSEEAYASFKFKNIYIYVNSYDMYRILHNIQSSVLLKIIIFILYLLVKSIYRLFFSYCDN</sequence>
<dbReference type="Pfam" id="PF00240">
    <property type="entry name" value="ubiquitin"/>
    <property type="match status" value="1"/>
</dbReference>